<feature type="region of interest" description="Disordered" evidence="1">
    <location>
        <begin position="531"/>
        <end position="617"/>
    </location>
</feature>
<evidence type="ECO:0000313" key="2">
    <source>
        <dbReference type="Proteomes" id="UP000079169"/>
    </source>
</evidence>
<gene>
    <name evidence="3 4 5 6" type="primary">LOC103505805</name>
</gene>
<evidence type="ECO:0000256" key="1">
    <source>
        <dbReference type="SAM" id="MobiDB-lite"/>
    </source>
</evidence>
<evidence type="ECO:0000313" key="3">
    <source>
        <dbReference type="RefSeq" id="XP_017298074.1"/>
    </source>
</evidence>
<dbReference type="RefSeq" id="XP_026676840.1">
    <property type="nucleotide sequence ID" value="XM_026821039.1"/>
</dbReference>
<dbReference type="RefSeq" id="XP_026676839.1">
    <property type="nucleotide sequence ID" value="XM_026821038.1"/>
</dbReference>
<feature type="region of interest" description="Disordered" evidence="1">
    <location>
        <begin position="59"/>
        <end position="79"/>
    </location>
</feature>
<feature type="compositionally biased region" description="Basic and acidic residues" evidence="1">
    <location>
        <begin position="582"/>
        <end position="597"/>
    </location>
</feature>
<dbReference type="PaxDb" id="121845-A0A1S4E7S5"/>
<accession>A0A1S4E7S5</accession>
<dbReference type="RefSeq" id="XP_026676838.1">
    <property type="nucleotide sequence ID" value="XM_026821037.1"/>
</dbReference>
<proteinExistence type="predicted"/>
<name>A0A1S4E7S5_DIACI</name>
<feature type="region of interest" description="Disordered" evidence="1">
    <location>
        <begin position="1"/>
        <end position="40"/>
    </location>
</feature>
<feature type="compositionally biased region" description="Polar residues" evidence="1">
    <location>
        <begin position="1"/>
        <end position="25"/>
    </location>
</feature>
<feature type="compositionally biased region" description="Polar residues" evidence="1">
    <location>
        <begin position="539"/>
        <end position="553"/>
    </location>
</feature>
<evidence type="ECO:0000313" key="4">
    <source>
        <dbReference type="RefSeq" id="XP_026676838.1"/>
    </source>
</evidence>
<dbReference type="KEGG" id="dci:103505805"/>
<dbReference type="Proteomes" id="UP000079169">
    <property type="component" value="Unplaced"/>
</dbReference>
<feature type="compositionally biased region" description="Polar residues" evidence="1">
    <location>
        <begin position="569"/>
        <end position="578"/>
    </location>
</feature>
<organism evidence="2 3">
    <name type="scientific">Diaphorina citri</name>
    <name type="common">Asian citrus psyllid</name>
    <dbReference type="NCBI Taxonomy" id="121845"/>
    <lineage>
        <taxon>Eukaryota</taxon>
        <taxon>Metazoa</taxon>
        <taxon>Ecdysozoa</taxon>
        <taxon>Arthropoda</taxon>
        <taxon>Hexapoda</taxon>
        <taxon>Insecta</taxon>
        <taxon>Pterygota</taxon>
        <taxon>Neoptera</taxon>
        <taxon>Paraneoptera</taxon>
        <taxon>Hemiptera</taxon>
        <taxon>Sternorrhyncha</taxon>
        <taxon>Psylloidea</taxon>
        <taxon>Psyllidae</taxon>
        <taxon>Diaphorininae</taxon>
        <taxon>Diaphorina</taxon>
    </lineage>
</organism>
<dbReference type="GeneID" id="103505805"/>
<sequence>MSQFNDAWSWGQESSETNEDNSASTDPIDWDDNNSWGTSWDNVETIQPAETLNNEKFQQVQQPATKTYTPLQNPRQNNEQRVYGNNMNSYSQDTTQHYRQHTHITENHNYNQQEYATQYPYQQQYQQQYVDHTNNNFNYTQEPASHVEVTKTNEYHQGQGFKQHVEQYSQHGNTTGTVQHYEHYTNNQNNLHDTNFEIYQNNDHAQILYNNPADTNHGVYENNNQEQTPAANQNTWFNPTQHVQTPHSYPQHNQIPYEPIQTPNTAYPASSNNNVNAHVGNSASPEVNNFVSPNNNFDMGGNSVTRNSISPVRNINEPFQSEPRATLNYETENNEHALCDNVEIVQTTPSISLGGSNKNSWYQDDYDMGNTSDTIASNQTQESVDNNINTTENSFNHENTLDISLASNQATLGSTNFNYSVENEEQLTNNTFTENTNELDMPMLDKLNISAVSVEQTLPNETDLNSNVRPEPSSTDVLHEQHENNVICDNTIEDGTHQSNDLPNTEQQSNTELIKPYDIVQEINLNSNVTQDSLDKDNTVPNVEDISSANITEPSEEVVAPIPYDRDTTASPYDNVQNIPDAHVEDNTIIKTNEENKQQPGDSNEEPHTAYSQQFYF</sequence>
<dbReference type="AlphaFoldDB" id="A0A1S4E7S5"/>
<protein>
    <submittedName>
        <fullName evidence="4 5">GATA zinc finger domain-containing protein 14-like isoform X1</fullName>
    </submittedName>
    <submittedName>
        <fullName evidence="3">GATA zinc finger domain-containing protein 14-like isoform X2</fullName>
    </submittedName>
</protein>
<reference evidence="3 4" key="1">
    <citation type="submission" date="2025-04" db="UniProtKB">
        <authorList>
            <consortium name="RefSeq"/>
        </authorList>
    </citation>
    <scope>IDENTIFICATION</scope>
</reference>
<evidence type="ECO:0000313" key="5">
    <source>
        <dbReference type="RefSeq" id="XP_026676839.1"/>
    </source>
</evidence>
<dbReference type="RefSeq" id="XP_017298074.1">
    <property type="nucleotide sequence ID" value="XM_017442585.2"/>
</dbReference>
<keyword evidence="2" id="KW-1185">Reference proteome</keyword>
<evidence type="ECO:0000313" key="6">
    <source>
        <dbReference type="RefSeq" id="XP_026676840.1"/>
    </source>
</evidence>